<dbReference type="Pfam" id="PF11992">
    <property type="entry name" value="TgpA_N"/>
    <property type="match status" value="1"/>
</dbReference>
<feature type="compositionally biased region" description="Low complexity" evidence="1">
    <location>
        <begin position="569"/>
        <end position="597"/>
    </location>
</feature>
<feature type="transmembrane region" description="Helical" evidence="2">
    <location>
        <begin position="70"/>
        <end position="91"/>
    </location>
</feature>
<dbReference type="EMBL" id="DVGY01000016">
    <property type="protein sequence ID" value="HIR40326.1"/>
    <property type="molecule type" value="Genomic_DNA"/>
</dbReference>
<dbReference type="InterPro" id="IPR052901">
    <property type="entry name" value="Bact_TGase-like"/>
</dbReference>
<evidence type="ECO:0000313" key="4">
    <source>
        <dbReference type="EMBL" id="HIR40326.1"/>
    </source>
</evidence>
<organism evidence="4 5">
    <name type="scientific">Candidatus Egerieicola pullicola</name>
    <dbReference type="NCBI Taxonomy" id="2840775"/>
    <lineage>
        <taxon>Bacteria</taxon>
        <taxon>Bacillati</taxon>
        <taxon>Bacillota</taxon>
        <taxon>Clostridia</taxon>
        <taxon>Eubacteriales</taxon>
        <taxon>Oscillospiraceae</taxon>
        <taxon>Oscillospiraceae incertae sedis</taxon>
        <taxon>Candidatus Egerieicola</taxon>
    </lineage>
</organism>
<feature type="transmembrane region" description="Helical" evidence="2">
    <location>
        <begin position="158"/>
        <end position="176"/>
    </location>
</feature>
<keyword evidence="2" id="KW-0472">Membrane</keyword>
<sequence length="790" mass="90472">MEKTAVLKKPSGLWYWLTPVFLLVGLCGIWCLLSTAESVTIFWLWPVLIALLLLVPFGWMLEKRRKWVKWGLLLGLAVLGLAFWLCQTDLLAQFPVLYQSIIGGRVEPTDVTGAVTFLTAAVTWIMLLCLWAKLAWLVWILITLLLVAPTLIGFFPPLPTVFCLAVFQVAFAALVYGRRRSRRRKVVLQGKNFGLPVQKSSLSVAVLALVMLLAGLLVVNWFGEPLYYFTGLVQYRASQLQQIVLPFSARSTVTNSGVINRGNLFPSGQELLAAYTDNPPTETIYLKGFTGGDYQGGSWAEVNESQLFQRVEQQMGDGWSSRGSGVFRFLYYNLNQWTQREDAPLPRNLTLRGIYGKDSSWYPPYYYYYNNSYETQDGYRFSYYQASDVHLDWDSMDPEQAYNAQSYRRFQEYYQEQALEAYTQVPEDLVPQLTQYCRDNPQGDLDSIISFIRNTLFTHIRYTSTPGQIPINEDPVEYTVFESHMGYCQHFASAAVLMFRLYGIPARYVSGYSVNPGDFDLQEDGSYRASITDNDAHAWPEIFLEDYGWVPIEVTFVTGYTAPAEEETTVSSETSSQTTSSTSSATSQTSELSTSSLLEGDASNSQENLGDSGLPVWFWWIFGGVLAVMVLILVVLLWRAMRLARRKASFRTGRRTGSKKLSKWMHKLLDKLRGLGITIQLPYWMRRGSKGVREEWSRMLRVLRFGGFWEETEEPAEEYFRRHPETNPFLSREEMLRVLDLVGQAAYGKAPLTSEQLKFVQKAYLRTAKGVYQTLPWYQKIWLKWFWVAF</sequence>
<dbReference type="Proteomes" id="UP000886749">
    <property type="component" value="Unassembled WGS sequence"/>
</dbReference>
<dbReference type="SMART" id="SM00460">
    <property type="entry name" value="TGc"/>
    <property type="match status" value="1"/>
</dbReference>
<dbReference type="SUPFAM" id="SSF54001">
    <property type="entry name" value="Cysteine proteinases"/>
    <property type="match status" value="1"/>
</dbReference>
<evidence type="ECO:0000256" key="1">
    <source>
        <dbReference type="SAM" id="MobiDB-lite"/>
    </source>
</evidence>
<protein>
    <submittedName>
        <fullName evidence="4">Transglutaminase domain-containing protein</fullName>
    </submittedName>
</protein>
<feature type="transmembrane region" description="Helical" evidence="2">
    <location>
        <begin position="201"/>
        <end position="222"/>
    </location>
</feature>
<feature type="domain" description="Transglutaminase-like" evidence="3">
    <location>
        <begin position="480"/>
        <end position="556"/>
    </location>
</feature>
<feature type="transmembrane region" description="Helical" evidence="2">
    <location>
        <begin position="134"/>
        <end position="152"/>
    </location>
</feature>
<proteinExistence type="predicted"/>
<feature type="transmembrane region" description="Helical" evidence="2">
    <location>
        <begin position="42"/>
        <end position="61"/>
    </location>
</feature>
<evidence type="ECO:0000256" key="2">
    <source>
        <dbReference type="SAM" id="Phobius"/>
    </source>
</evidence>
<reference evidence="4" key="2">
    <citation type="journal article" date="2021" name="PeerJ">
        <title>Extensive microbial diversity within the chicken gut microbiome revealed by metagenomics and culture.</title>
        <authorList>
            <person name="Gilroy R."/>
            <person name="Ravi A."/>
            <person name="Getino M."/>
            <person name="Pursley I."/>
            <person name="Horton D.L."/>
            <person name="Alikhan N.F."/>
            <person name="Baker D."/>
            <person name="Gharbi K."/>
            <person name="Hall N."/>
            <person name="Watson M."/>
            <person name="Adriaenssens E.M."/>
            <person name="Foster-Nyarko E."/>
            <person name="Jarju S."/>
            <person name="Secka A."/>
            <person name="Antonio M."/>
            <person name="Oren A."/>
            <person name="Chaudhuri R.R."/>
            <person name="La Ragione R."/>
            <person name="Hildebrand F."/>
            <person name="Pallen M.J."/>
        </authorList>
    </citation>
    <scope>NUCLEOTIDE SEQUENCE</scope>
    <source>
        <strain evidence="4">CHK184-25365</strain>
    </source>
</reference>
<keyword evidence="2" id="KW-1133">Transmembrane helix</keyword>
<evidence type="ECO:0000259" key="3">
    <source>
        <dbReference type="SMART" id="SM00460"/>
    </source>
</evidence>
<dbReference type="AlphaFoldDB" id="A0A9D1AIE0"/>
<dbReference type="InterPro" id="IPR002931">
    <property type="entry name" value="Transglutaminase-like"/>
</dbReference>
<dbReference type="Pfam" id="PF01841">
    <property type="entry name" value="Transglut_core"/>
    <property type="match status" value="1"/>
</dbReference>
<dbReference type="InterPro" id="IPR021878">
    <property type="entry name" value="TgpA_N"/>
</dbReference>
<dbReference type="InterPro" id="IPR038765">
    <property type="entry name" value="Papain-like_cys_pep_sf"/>
</dbReference>
<dbReference type="PANTHER" id="PTHR42736">
    <property type="entry name" value="PROTEIN-GLUTAMINE GAMMA-GLUTAMYLTRANSFERASE"/>
    <property type="match status" value="1"/>
</dbReference>
<dbReference type="PANTHER" id="PTHR42736:SF1">
    <property type="entry name" value="PROTEIN-GLUTAMINE GAMMA-GLUTAMYLTRANSFERASE"/>
    <property type="match status" value="1"/>
</dbReference>
<name>A0A9D1AIE0_9FIRM</name>
<evidence type="ECO:0000313" key="5">
    <source>
        <dbReference type="Proteomes" id="UP000886749"/>
    </source>
</evidence>
<accession>A0A9D1AIE0</accession>
<feature type="transmembrane region" description="Helical" evidence="2">
    <location>
        <begin position="12"/>
        <end position="36"/>
    </location>
</feature>
<feature type="region of interest" description="Disordered" evidence="1">
    <location>
        <begin position="565"/>
        <end position="597"/>
    </location>
</feature>
<comment type="caution">
    <text evidence="4">The sequence shown here is derived from an EMBL/GenBank/DDBJ whole genome shotgun (WGS) entry which is preliminary data.</text>
</comment>
<reference evidence="4" key="1">
    <citation type="submission" date="2020-10" db="EMBL/GenBank/DDBJ databases">
        <authorList>
            <person name="Gilroy R."/>
        </authorList>
    </citation>
    <scope>NUCLEOTIDE SEQUENCE</scope>
    <source>
        <strain evidence="4">CHK184-25365</strain>
    </source>
</reference>
<gene>
    <name evidence="4" type="ORF">IAB36_00645</name>
</gene>
<keyword evidence="2" id="KW-0812">Transmembrane</keyword>
<dbReference type="Gene3D" id="3.10.620.30">
    <property type="match status" value="1"/>
</dbReference>
<feature type="transmembrane region" description="Helical" evidence="2">
    <location>
        <begin position="617"/>
        <end position="638"/>
    </location>
</feature>
<feature type="transmembrane region" description="Helical" evidence="2">
    <location>
        <begin position="111"/>
        <end position="129"/>
    </location>
</feature>